<keyword evidence="2" id="KW-0238">DNA-binding</keyword>
<dbReference type="Proteomes" id="UP001497457">
    <property type="component" value="Chromosome 1b"/>
</dbReference>
<evidence type="ECO:0000259" key="6">
    <source>
        <dbReference type="PROSITE" id="PS51005"/>
    </source>
</evidence>
<evidence type="ECO:0000256" key="2">
    <source>
        <dbReference type="ARBA" id="ARBA00023125"/>
    </source>
</evidence>
<evidence type="ECO:0000256" key="1">
    <source>
        <dbReference type="ARBA" id="ARBA00023015"/>
    </source>
</evidence>
<dbReference type="SUPFAM" id="SSF101941">
    <property type="entry name" value="NAC domain"/>
    <property type="match status" value="1"/>
</dbReference>
<dbReference type="GO" id="GO:0003677">
    <property type="term" value="F:DNA binding"/>
    <property type="evidence" value="ECO:0007669"/>
    <property type="project" value="UniProtKB-KW"/>
</dbReference>
<reference evidence="7" key="1">
    <citation type="submission" date="2024-10" db="EMBL/GenBank/DDBJ databases">
        <authorList>
            <person name="Ryan C."/>
        </authorList>
    </citation>
    <scope>NUCLEOTIDE SEQUENCE [LARGE SCALE GENOMIC DNA]</scope>
</reference>
<dbReference type="InterPro" id="IPR003441">
    <property type="entry name" value="NAC-dom"/>
</dbReference>
<keyword evidence="3" id="KW-0804">Transcription</keyword>
<protein>
    <recommendedName>
        <fullName evidence="6">NAC domain-containing protein</fullName>
    </recommendedName>
</protein>
<dbReference type="Gene3D" id="2.170.150.80">
    <property type="entry name" value="NAC domain"/>
    <property type="match status" value="1"/>
</dbReference>
<proteinExistence type="predicted"/>
<accession>A0ABC8VC71</accession>
<evidence type="ECO:0000256" key="3">
    <source>
        <dbReference type="ARBA" id="ARBA00023163"/>
    </source>
</evidence>
<evidence type="ECO:0000256" key="5">
    <source>
        <dbReference type="SAM" id="MobiDB-lite"/>
    </source>
</evidence>
<keyword evidence="8" id="KW-1185">Reference proteome</keyword>
<dbReference type="PANTHER" id="PTHR31719">
    <property type="entry name" value="NAC TRANSCRIPTION FACTOR 56"/>
    <property type="match status" value="1"/>
</dbReference>
<keyword evidence="4" id="KW-0539">Nucleus</keyword>
<feature type="region of interest" description="Disordered" evidence="5">
    <location>
        <begin position="168"/>
        <end position="194"/>
    </location>
</feature>
<dbReference type="Pfam" id="PF02365">
    <property type="entry name" value="NAM"/>
    <property type="match status" value="1"/>
</dbReference>
<dbReference type="EMBL" id="OZ075111">
    <property type="protein sequence ID" value="CAL4887806.1"/>
    <property type="molecule type" value="Genomic_DNA"/>
</dbReference>
<dbReference type="AlphaFoldDB" id="A0ABC8VC71"/>
<keyword evidence="1" id="KW-0805">Transcription regulation</keyword>
<feature type="domain" description="NAC" evidence="6">
    <location>
        <begin position="12"/>
        <end position="165"/>
    </location>
</feature>
<sequence>MAAAAEEILDGIPPTFRFRPTPRELVEFYLLPRARGQDPFPGVIIEDDAAGSSLPRDLFARHGLGSEEEAYFLVRAAGDAKKPAAARRQNRSCGGAAAGACWKMQSSVEKGLLVGGEKILCRRGNLNLHMGKGKDGGSVGWVMHEYTIVSPPCPSQVKICHMAFSGHGRKRKREPDEQEEECQSEHAPQSQRARVDATAAAGCSSSGGMLNHDSCKVEYASADDEERSQLVLTQDMFPQSPLVGSSEFMGFPSAASANAEPYQELEQQVPSTEQQQQGTMPQSMAQQSTMAEPEQLCAAKLDFWSSIGVDVQSSNFAEQELWSLNGVDSNAVVPHISNFLGFQSTASTNACQELEQQVLGAEEEQVMMSQLMSQRSTMAETEQLSAGELEFWSSKGVDVQSSNCAEQELWSSNGVDSNGMVPHISDFLGSPSAASANAEQCQELDQQVPSAEEQQVMMPHLMGQQSSVPEQLCAGELEVMMPQLMGQQSSMPEQLCPGELEFWSSTGVNVQSNNFAEQEFWRSTGFQSNSMVPHIGDMAGDYQDHQDFWSLSRADVQSNRAVPDMTAGALVGAHWGGYSITC</sequence>
<evidence type="ECO:0000313" key="7">
    <source>
        <dbReference type="EMBL" id="CAL4887806.1"/>
    </source>
</evidence>
<gene>
    <name evidence="7" type="ORF">URODEC1_LOCUS1949</name>
</gene>
<name>A0ABC8VC71_9POAL</name>
<evidence type="ECO:0000256" key="4">
    <source>
        <dbReference type="ARBA" id="ARBA00023242"/>
    </source>
</evidence>
<dbReference type="PANTHER" id="PTHR31719:SF116">
    <property type="entry name" value="NAC DOMAIN-CONTAINING PROTEIN"/>
    <property type="match status" value="1"/>
</dbReference>
<dbReference type="InterPro" id="IPR036093">
    <property type="entry name" value="NAC_dom_sf"/>
</dbReference>
<organism evidence="7 8">
    <name type="scientific">Urochloa decumbens</name>
    <dbReference type="NCBI Taxonomy" id="240449"/>
    <lineage>
        <taxon>Eukaryota</taxon>
        <taxon>Viridiplantae</taxon>
        <taxon>Streptophyta</taxon>
        <taxon>Embryophyta</taxon>
        <taxon>Tracheophyta</taxon>
        <taxon>Spermatophyta</taxon>
        <taxon>Magnoliopsida</taxon>
        <taxon>Liliopsida</taxon>
        <taxon>Poales</taxon>
        <taxon>Poaceae</taxon>
        <taxon>PACMAD clade</taxon>
        <taxon>Panicoideae</taxon>
        <taxon>Panicodae</taxon>
        <taxon>Paniceae</taxon>
        <taxon>Melinidinae</taxon>
        <taxon>Urochloa</taxon>
    </lineage>
</organism>
<dbReference type="PROSITE" id="PS51005">
    <property type="entry name" value="NAC"/>
    <property type="match status" value="1"/>
</dbReference>
<evidence type="ECO:0000313" key="8">
    <source>
        <dbReference type="Proteomes" id="UP001497457"/>
    </source>
</evidence>